<dbReference type="STRING" id="1492898.SY85_14105"/>
<dbReference type="NCBIfam" id="TIGR04183">
    <property type="entry name" value="Por_Secre_tail"/>
    <property type="match status" value="1"/>
</dbReference>
<organism evidence="3 4">
    <name type="scientific">Flavisolibacter tropicus</name>
    <dbReference type="NCBI Taxonomy" id="1492898"/>
    <lineage>
        <taxon>Bacteria</taxon>
        <taxon>Pseudomonadati</taxon>
        <taxon>Bacteroidota</taxon>
        <taxon>Chitinophagia</taxon>
        <taxon>Chitinophagales</taxon>
        <taxon>Chitinophagaceae</taxon>
        <taxon>Flavisolibacter</taxon>
    </lineage>
</organism>
<dbReference type="InterPro" id="IPR013783">
    <property type="entry name" value="Ig-like_fold"/>
</dbReference>
<dbReference type="PANTHER" id="PTHR42754">
    <property type="entry name" value="ENDOGLUCANASE"/>
    <property type="match status" value="1"/>
</dbReference>
<keyword evidence="4" id="KW-1185">Reference proteome</keyword>
<dbReference type="NCBIfam" id="TIGR02608">
    <property type="entry name" value="delta_60_rpt"/>
    <property type="match status" value="13"/>
</dbReference>
<dbReference type="Pfam" id="PF18962">
    <property type="entry name" value="Por_Secre_tail"/>
    <property type="match status" value="1"/>
</dbReference>
<evidence type="ECO:0000313" key="3">
    <source>
        <dbReference type="EMBL" id="ANE51469.1"/>
    </source>
</evidence>
<keyword evidence="1" id="KW-0732">Signal</keyword>
<protein>
    <recommendedName>
        <fullName evidence="2">Secretion system C-terminal sorting domain-containing protein</fullName>
    </recommendedName>
</protein>
<evidence type="ECO:0000256" key="1">
    <source>
        <dbReference type="SAM" id="SignalP"/>
    </source>
</evidence>
<dbReference type="InterPro" id="IPR013431">
    <property type="entry name" value="Delta_60_rpt"/>
</dbReference>
<dbReference type="InterPro" id="IPR026444">
    <property type="entry name" value="Secre_tail"/>
</dbReference>
<feature type="chain" id="PRO_5008001265" description="Secretion system C-terminal sorting domain-containing protein" evidence="1">
    <location>
        <begin position="20"/>
        <end position="1084"/>
    </location>
</feature>
<dbReference type="OrthoDB" id="9805017at2"/>
<dbReference type="PATRIC" id="fig|1492898.3.peg.3049"/>
<dbReference type="SUPFAM" id="SSF101898">
    <property type="entry name" value="NHL repeat"/>
    <property type="match status" value="1"/>
</dbReference>
<name>A0A172TWK6_9BACT</name>
<gene>
    <name evidence="3" type="ORF">SY85_14105</name>
</gene>
<dbReference type="Gene3D" id="2.80.10.50">
    <property type="match status" value="7"/>
</dbReference>
<dbReference type="EMBL" id="CP011390">
    <property type="protein sequence ID" value="ANE51469.1"/>
    <property type="molecule type" value="Genomic_DNA"/>
</dbReference>
<sequence length="1084" mass="113309">MKTRFLVFWLLLASICSFAQPGTLDPNFNPTDAGFSIGDGINGIVRTTAVQPDGKILVAGWFYAYDGTNRYRIARLNADGTLDASFDPGYGASGTITAMTLQPDGKILIGGVFTYYQSTRVPAIARLNPDGSLDATFTSGLDENSSVYSISLQSDGKIIIGGNFSSYNGTPQGDIIRLNTDGAVDPSFHAGTGSNLFVYATAVQPDGKILIGGDFTTYNGTPCNMLARLNSDGTLDPTFNSGGSGLTGNSIRSISVLSDGKTLIGGMFTYYNGAYRFNVARLNTDGSLDASFTSGNGIPNSVLTVVTQSDGKILVGGAATFYNGVSGPHFIRLNADGSRDASFALGTGPDHAVYAVMIQADGKILIGGNFLSFNSKSKHHITRLNSDGSLDLSFHNFTSTGAQGIIYCMAVQPNGKIVIGGEFLLYNGIPKLYLARLNADGSLDPTFNATGVGPDQLVNTMAVQPDGKILIGGGFSNYNGVPRSFIARLNADGSLDASFNSMNGTNGSVFAIAVQGDGKVLVGGAFSTYNSITRGRLARLNADGSLDQTFNTTTGANSSVWKIVPQQDGKILIGGDFTTYKSIARNRIARLNADGSLDASFDPGTGADNRVESITLLADGKILVGGGFQRFNGNWRGAIARLDANGLVDPTFNVGGNGFSGSVRSTIVQPDGNILVSGIFSYYNVATRNSIARLDANGVLDSTFNSGNSLVSAIEAMALLPNNDILIAGRFTSYNSIGRNRIARLFGGTFSMGTVNPTAYCQGSPITIPITTTGGYKAGNVFMAQMSDAAGSFASPITLGTLNSTTSGTIIGTIPANTPAGTGYKIRVMVEEAGVVQIDPAINLTIKAVPATPIVTANTPTTFCLGRNITLNSSATAGNQWYKDGAVIANATEQTYTTNQSGSYTVVATANGCSSQASTMKAIVVTPTPEKPTITRAGNTLTASIAASYQWYLNGEVLPEATLQSYAVQASGVYTVQVTQSGCTANASAEPYNFVATALPTTAAWNGEVIAFPNPTIKTLYLRNTAHRKLAIQLVDVAGKVFYKAIIAAASASIDMSGFANGVYRLVVTDISKQETITLSILKQ</sequence>
<accession>A0A172TWK6</accession>
<evidence type="ECO:0000259" key="2">
    <source>
        <dbReference type="Pfam" id="PF18962"/>
    </source>
</evidence>
<feature type="domain" description="Secretion system C-terminal sorting" evidence="2">
    <location>
        <begin position="1012"/>
        <end position="1075"/>
    </location>
</feature>
<feature type="signal peptide" evidence="1">
    <location>
        <begin position="1"/>
        <end position="19"/>
    </location>
</feature>
<dbReference type="KEGG" id="fla:SY85_14105"/>
<reference evidence="4" key="1">
    <citation type="submission" date="2015-01" db="EMBL/GenBank/DDBJ databases">
        <title>Flavisolibacter sp./LCS9/ whole genome sequencing.</title>
        <authorList>
            <person name="Kim M.K."/>
            <person name="Srinivasan S."/>
            <person name="Lee J.-J."/>
        </authorList>
    </citation>
    <scope>NUCLEOTIDE SEQUENCE [LARGE SCALE GENOMIC DNA]</scope>
    <source>
        <strain evidence="4">LCS9</strain>
    </source>
</reference>
<evidence type="ECO:0000313" key="4">
    <source>
        <dbReference type="Proteomes" id="UP000077177"/>
    </source>
</evidence>
<dbReference type="Pfam" id="PF17164">
    <property type="entry name" value="DUF5122"/>
    <property type="match status" value="14"/>
</dbReference>
<dbReference type="AlphaFoldDB" id="A0A172TWK6"/>
<dbReference type="SUPFAM" id="SSF63829">
    <property type="entry name" value="Calcium-dependent phosphotriesterase"/>
    <property type="match status" value="2"/>
</dbReference>
<dbReference type="Gene3D" id="2.60.40.10">
    <property type="entry name" value="Immunoglobulins"/>
    <property type="match status" value="1"/>
</dbReference>
<dbReference type="PANTHER" id="PTHR42754:SF1">
    <property type="entry name" value="LIPOPROTEIN"/>
    <property type="match status" value="1"/>
</dbReference>
<dbReference type="RefSeq" id="WP_066405543.1">
    <property type="nucleotide sequence ID" value="NZ_CP011390.1"/>
</dbReference>
<dbReference type="Proteomes" id="UP000077177">
    <property type="component" value="Chromosome"/>
</dbReference>
<proteinExistence type="predicted"/>
<reference evidence="3 4" key="2">
    <citation type="journal article" date="2016" name="Int. J. Syst. Evol. Microbiol.">
        <title>Flavisolibacter tropicus sp. nov., isolated from tropical soil.</title>
        <authorList>
            <person name="Lee J.J."/>
            <person name="Kang M.S."/>
            <person name="Kim G.S."/>
            <person name="Lee C.S."/>
            <person name="Lim S."/>
            <person name="Lee J."/>
            <person name="Roh S.H."/>
            <person name="Kang H."/>
            <person name="Ha J.M."/>
            <person name="Bae S."/>
            <person name="Jung H.Y."/>
            <person name="Kim M.K."/>
        </authorList>
    </citation>
    <scope>NUCLEOTIDE SEQUENCE [LARGE SCALE GENOMIC DNA]</scope>
    <source>
        <strain evidence="3 4">LCS9</strain>
    </source>
</reference>